<dbReference type="RefSeq" id="WP_344281909.1">
    <property type="nucleotide sequence ID" value="NZ_BAAAMR010000133.1"/>
</dbReference>
<organism evidence="9 10">
    <name type="scientific">Actinomadura napierensis</name>
    <dbReference type="NCBI Taxonomy" id="267854"/>
    <lineage>
        <taxon>Bacteria</taxon>
        <taxon>Bacillati</taxon>
        <taxon>Actinomycetota</taxon>
        <taxon>Actinomycetes</taxon>
        <taxon>Streptosporangiales</taxon>
        <taxon>Thermomonosporaceae</taxon>
        <taxon>Actinomadura</taxon>
    </lineage>
</organism>
<evidence type="ECO:0000256" key="3">
    <source>
        <dbReference type="ARBA" id="ARBA00022741"/>
    </source>
</evidence>
<evidence type="ECO:0000259" key="8">
    <source>
        <dbReference type="PROSITE" id="PS50072"/>
    </source>
</evidence>
<keyword evidence="3" id="KW-0547">Nucleotide-binding</keyword>
<protein>
    <recommendedName>
        <fullName evidence="1">non-specific serine/threonine protein kinase</fullName>
        <ecNumber evidence="1">2.7.11.1</ecNumber>
    </recommendedName>
</protein>
<proteinExistence type="predicted"/>
<comment type="caution">
    <text evidence="9">The sequence shown here is derived from an EMBL/GenBank/DDBJ whole genome shotgun (WGS) entry which is preliminary data.</text>
</comment>
<dbReference type="PROSITE" id="PS50072">
    <property type="entry name" value="CSA_PPIASE_2"/>
    <property type="match status" value="1"/>
</dbReference>
<dbReference type="PROSITE" id="PS00108">
    <property type="entry name" value="PROTEIN_KINASE_ST"/>
    <property type="match status" value="1"/>
</dbReference>
<feature type="compositionally biased region" description="Low complexity" evidence="6">
    <location>
        <begin position="370"/>
        <end position="379"/>
    </location>
</feature>
<dbReference type="Gene3D" id="2.40.100.10">
    <property type="entry name" value="Cyclophilin-like"/>
    <property type="match status" value="1"/>
</dbReference>
<dbReference type="PRINTS" id="PR00153">
    <property type="entry name" value="CSAPPISMRASE"/>
</dbReference>
<dbReference type="PANTHER" id="PTHR43671">
    <property type="entry name" value="SERINE/THREONINE-PROTEIN KINASE NEK"/>
    <property type="match status" value="1"/>
</dbReference>
<evidence type="ECO:0000256" key="6">
    <source>
        <dbReference type="SAM" id="MobiDB-lite"/>
    </source>
</evidence>
<dbReference type="InterPro" id="IPR002130">
    <property type="entry name" value="Cyclophilin-type_PPIase_dom"/>
</dbReference>
<dbReference type="Gene3D" id="3.30.200.20">
    <property type="entry name" value="Phosphorylase Kinase, domain 1"/>
    <property type="match status" value="1"/>
</dbReference>
<dbReference type="EMBL" id="BAAAMR010000133">
    <property type="protein sequence ID" value="GAA2166096.1"/>
    <property type="molecule type" value="Genomic_DNA"/>
</dbReference>
<dbReference type="Gene3D" id="1.10.510.10">
    <property type="entry name" value="Transferase(Phosphotransferase) domain 1"/>
    <property type="match status" value="1"/>
</dbReference>
<dbReference type="Pfam" id="PF00160">
    <property type="entry name" value="Pro_isomerase"/>
    <property type="match status" value="1"/>
</dbReference>
<evidence type="ECO:0000256" key="2">
    <source>
        <dbReference type="ARBA" id="ARBA00022679"/>
    </source>
</evidence>
<sequence length="570" mass="57895">MAEPRPLRPNDPREVGGYRLTGRVGEGAQGTVYLGESDHGERVAVKVLRAEIDGDDRARTLFDRELAAARRVAPFCTARVFAAEAGGDAPYIVSEYIEGPSLRELVAERGPMPEPELRRLAIGTATALAAIHEAGVVHRDFKPANVLLGPDGPKVIDFGVARPLEATSATLTGAVGTPAYMAPEQVSGAAGGAPLDMFAWGCTMAYAANGTPPFGADTVPAIMHRVLYAPPALGALAGELGALVAASLEKDPARRPTALQVLTRLLGTGPGGNLLAEGTSAAATLTAATLPPSAPFAPPATMPGPVPPPYRTVPAAPPKGNPAAPPKGNKALLIVGAVAGVVLLSAATTTAALLLTDDGGKPSTRQGTDAVVTPAPTGATGTGGARCTYLAPSPGGKVKDVGTPPAVAQAAGTVHASMKTNLGTLDIDLDAAKAPCTVNSVMYLAGKKYFDGTHCHRLTTDASLKVLQCGDPSGTGTGGPGYRFPDENLGEAAYARGTVAMANAGPGTNGSQFFILYGDATSLPKSYTVFGHVTSGLDIVDKVARAGAEPAEDGAPKLRVTIERFTTSIA</sequence>
<dbReference type="CDD" id="cd14014">
    <property type="entry name" value="STKc_PknB_like"/>
    <property type="match status" value="1"/>
</dbReference>
<name>A0ABN3AFT9_9ACTN</name>
<feature type="region of interest" description="Disordered" evidence="6">
    <location>
        <begin position="360"/>
        <end position="384"/>
    </location>
</feature>
<keyword evidence="5" id="KW-0067">ATP-binding</keyword>
<evidence type="ECO:0000313" key="10">
    <source>
        <dbReference type="Proteomes" id="UP001501020"/>
    </source>
</evidence>
<dbReference type="Pfam" id="PF00069">
    <property type="entry name" value="Pkinase"/>
    <property type="match status" value="1"/>
</dbReference>
<evidence type="ECO:0000259" key="7">
    <source>
        <dbReference type="PROSITE" id="PS50011"/>
    </source>
</evidence>
<accession>A0ABN3AFT9</accession>
<dbReference type="SUPFAM" id="SSF50891">
    <property type="entry name" value="Cyclophilin-like"/>
    <property type="match status" value="1"/>
</dbReference>
<feature type="domain" description="PPIase cyclophilin-type" evidence="8">
    <location>
        <begin position="420"/>
        <end position="567"/>
    </location>
</feature>
<keyword evidence="10" id="KW-1185">Reference proteome</keyword>
<reference evidence="9 10" key="1">
    <citation type="journal article" date="2019" name="Int. J. Syst. Evol. Microbiol.">
        <title>The Global Catalogue of Microorganisms (GCM) 10K type strain sequencing project: providing services to taxonomists for standard genome sequencing and annotation.</title>
        <authorList>
            <consortium name="The Broad Institute Genomics Platform"/>
            <consortium name="The Broad Institute Genome Sequencing Center for Infectious Disease"/>
            <person name="Wu L."/>
            <person name="Ma J."/>
        </authorList>
    </citation>
    <scope>NUCLEOTIDE SEQUENCE [LARGE SCALE GENOMIC DNA]</scope>
    <source>
        <strain evidence="9 10">JCM 13850</strain>
    </source>
</reference>
<dbReference type="InterPro" id="IPR000719">
    <property type="entry name" value="Prot_kinase_dom"/>
</dbReference>
<dbReference type="CDD" id="cd00317">
    <property type="entry name" value="cyclophilin"/>
    <property type="match status" value="1"/>
</dbReference>
<keyword evidence="2" id="KW-0808">Transferase</keyword>
<dbReference type="SUPFAM" id="SSF56112">
    <property type="entry name" value="Protein kinase-like (PK-like)"/>
    <property type="match status" value="1"/>
</dbReference>
<evidence type="ECO:0000256" key="4">
    <source>
        <dbReference type="ARBA" id="ARBA00022777"/>
    </source>
</evidence>
<dbReference type="InterPro" id="IPR029000">
    <property type="entry name" value="Cyclophilin-like_dom_sf"/>
</dbReference>
<dbReference type="InterPro" id="IPR008271">
    <property type="entry name" value="Ser/Thr_kinase_AS"/>
</dbReference>
<dbReference type="EC" id="2.7.11.1" evidence="1"/>
<dbReference type="PANTHER" id="PTHR43671:SF13">
    <property type="entry name" value="SERINE_THREONINE-PROTEIN KINASE NEK2"/>
    <property type="match status" value="1"/>
</dbReference>
<evidence type="ECO:0000256" key="1">
    <source>
        <dbReference type="ARBA" id="ARBA00012513"/>
    </source>
</evidence>
<keyword evidence="4" id="KW-0418">Kinase</keyword>
<dbReference type="Proteomes" id="UP001501020">
    <property type="component" value="Unassembled WGS sequence"/>
</dbReference>
<dbReference type="InterPro" id="IPR011009">
    <property type="entry name" value="Kinase-like_dom_sf"/>
</dbReference>
<evidence type="ECO:0000313" key="9">
    <source>
        <dbReference type="EMBL" id="GAA2166096.1"/>
    </source>
</evidence>
<evidence type="ECO:0000256" key="5">
    <source>
        <dbReference type="ARBA" id="ARBA00022840"/>
    </source>
</evidence>
<dbReference type="InterPro" id="IPR050660">
    <property type="entry name" value="NEK_Ser/Thr_kinase"/>
</dbReference>
<gene>
    <name evidence="9" type="ORF">GCM10009727_85370</name>
</gene>
<dbReference type="PROSITE" id="PS50011">
    <property type="entry name" value="PROTEIN_KINASE_DOM"/>
    <property type="match status" value="1"/>
</dbReference>
<feature type="domain" description="Protein kinase" evidence="7">
    <location>
        <begin position="18"/>
        <end position="266"/>
    </location>
</feature>